<organism evidence="2 3">
    <name type="scientific">Miscanthus lutarioriparius</name>
    <dbReference type="NCBI Taxonomy" id="422564"/>
    <lineage>
        <taxon>Eukaryota</taxon>
        <taxon>Viridiplantae</taxon>
        <taxon>Streptophyta</taxon>
        <taxon>Embryophyta</taxon>
        <taxon>Tracheophyta</taxon>
        <taxon>Spermatophyta</taxon>
        <taxon>Magnoliopsida</taxon>
        <taxon>Liliopsida</taxon>
        <taxon>Poales</taxon>
        <taxon>Poaceae</taxon>
        <taxon>PACMAD clade</taxon>
        <taxon>Panicoideae</taxon>
        <taxon>Andropogonodae</taxon>
        <taxon>Andropogoneae</taxon>
        <taxon>Saccharinae</taxon>
        <taxon>Miscanthus</taxon>
    </lineage>
</organism>
<protein>
    <submittedName>
        <fullName evidence="2">Uncharacterized protein</fullName>
    </submittedName>
</protein>
<feature type="region of interest" description="Disordered" evidence="1">
    <location>
        <begin position="1"/>
        <end position="22"/>
    </location>
</feature>
<comment type="caution">
    <text evidence="2">The sequence shown here is derived from an EMBL/GenBank/DDBJ whole genome shotgun (WGS) entry which is preliminary data.</text>
</comment>
<sequence length="88" mass="10079">MAASREALHHADAEKETTPLAPLPAAAVERAVVRARKKEYMESLKRIIKRVPPALFPWWRRLPFLGPDRNSIPVGQPLDDEQIEMLRK</sequence>
<evidence type="ECO:0000313" key="3">
    <source>
        <dbReference type="Proteomes" id="UP000604825"/>
    </source>
</evidence>
<dbReference type="EMBL" id="CAJGYO010000004">
    <property type="protein sequence ID" value="CAD6225443.1"/>
    <property type="molecule type" value="Genomic_DNA"/>
</dbReference>
<dbReference type="Proteomes" id="UP000604825">
    <property type="component" value="Unassembled WGS sequence"/>
</dbReference>
<name>A0A811NNP3_9POAL</name>
<feature type="compositionally biased region" description="Basic and acidic residues" evidence="1">
    <location>
        <begin position="1"/>
        <end position="17"/>
    </location>
</feature>
<gene>
    <name evidence="2" type="ORF">NCGR_LOCUS17481</name>
</gene>
<accession>A0A811NNP3</accession>
<dbReference type="OrthoDB" id="10490781at2759"/>
<keyword evidence="3" id="KW-1185">Reference proteome</keyword>
<evidence type="ECO:0000313" key="2">
    <source>
        <dbReference type="EMBL" id="CAD6225443.1"/>
    </source>
</evidence>
<proteinExistence type="predicted"/>
<evidence type="ECO:0000256" key="1">
    <source>
        <dbReference type="SAM" id="MobiDB-lite"/>
    </source>
</evidence>
<dbReference type="AlphaFoldDB" id="A0A811NNP3"/>
<reference evidence="2" key="1">
    <citation type="submission" date="2020-10" db="EMBL/GenBank/DDBJ databases">
        <authorList>
            <person name="Han B."/>
            <person name="Lu T."/>
            <person name="Zhao Q."/>
            <person name="Huang X."/>
            <person name="Zhao Y."/>
        </authorList>
    </citation>
    <scope>NUCLEOTIDE SEQUENCE</scope>
</reference>